<dbReference type="PANTHER" id="PTHR43364">
    <property type="entry name" value="NADH-SPECIFIC METHYLGLYOXAL REDUCTASE-RELATED"/>
    <property type="match status" value="1"/>
</dbReference>
<evidence type="ECO:0000256" key="1">
    <source>
        <dbReference type="ARBA" id="ARBA00023002"/>
    </source>
</evidence>
<organism evidence="3 4">
    <name type="scientific">Ktedonospora formicarum</name>
    <dbReference type="NCBI Taxonomy" id="2778364"/>
    <lineage>
        <taxon>Bacteria</taxon>
        <taxon>Bacillati</taxon>
        <taxon>Chloroflexota</taxon>
        <taxon>Ktedonobacteria</taxon>
        <taxon>Ktedonobacterales</taxon>
        <taxon>Ktedonobacteraceae</taxon>
        <taxon>Ktedonospora</taxon>
    </lineage>
</organism>
<evidence type="ECO:0000313" key="3">
    <source>
        <dbReference type="EMBL" id="GHO41939.1"/>
    </source>
</evidence>
<dbReference type="SUPFAM" id="SSF51430">
    <property type="entry name" value="NAD(P)-linked oxidoreductase"/>
    <property type="match status" value="1"/>
</dbReference>
<dbReference type="Pfam" id="PF00248">
    <property type="entry name" value="Aldo_ket_red"/>
    <property type="match status" value="1"/>
</dbReference>
<dbReference type="GO" id="GO:0005829">
    <property type="term" value="C:cytosol"/>
    <property type="evidence" value="ECO:0007669"/>
    <property type="project" value="TreeGrafter"/>
</dbReference>
<keyword evidence="1" id="KW-0560">Oxidoreductase</keyword>
<evidence type="ECO:0000259" key="2">
    <source>
        <dbReference type="Pfam" id="PF00248"/>
    </source>
</evidence>
<protein>
    <recommendedName>
        <fullName evidence="2">NADP-dependent oxidoreductase domain-containing protein</fullName>
    </recommendedName>
</protein>
<dbReference type="InterPro" id="IPR050523">
    <property type="entry name" value="AKR_Detox_Biosynth"/>
</dbReference>
<proteinExistence type="predicted"/>
<gene>
    <name evidence="3" type="ORF">KSX_01020</name>
</gene>
<dbReference type="PANTHER" id="PTHR43364:SF4">
    <property type="entry name" value="NAD(P)-LINKED OXIDOREDUCTASE SUPERFAMILY PROTEIN"/>
    <property type="match status" value="1"/>
</dbReference>
<name>A0A8J3HQW5_9CHLR</name>
<dbReference type="InterPro" id="IPR036812">
    <property type="entry name" value="NAD(P)_OxRdtase_dom_sf"/>
</dbReference>
<accession>A0A8J3HQW5</accession>
<evidence type="ECO:0000313" key="4">
    <source>
        <dbReference type="Proteomes" id="UP000612362"/>
    </source>
</evidence>
<dbReference type="Gene3D" id="3.20.20.100">
    <property type="entry name" value="NADP-dependent oxidoreductase domain"/>
    <property type="match status" value="1"/>
</dbReference>
<keyword evidence="4" id="KW-1185">Reference proteome</keyword>
<dbReference type="InterPro" id="IPR023210">
    <property type="entry name" value="NADP_OxRdtase_dom"/>
</dbReference>
<dbReference type="Proteomes" id="UP000612362">
    <property type="component" value="Unassembled WGS sequence"/>
</dbReference>
<feature type="domain" description="NADP-dependent oxidoreductase" evidence="2">
    <location>
        <begin position="2"/>
        <end position="233"/>
    </location>
</feature>
<dbReference type="GO" id="GO:0016491">
    <property type="term" value="F:oxidoreductase activity"/>
    <property type="evidence" value="ECO:0007669"/>
    <property type="project" value="UniProtKB-KW"/>
</dbReference>
<dbReference type="AlphaFoldDB" id="A0A8J3HQW5"/>
<sequence length="241" mass="27438">MLATKFGFSFDSPTRQMLGRDASPSYIRRACEGSLHRLRTDYIDLYMLHIGEYDPVYLDDVCDVLEKLVSAGKIRSYGWCTWPDRVQGTKIFGARTHAAAIEYRLNVLEDTPEMLAVCDEYHLASINLAPLAMGLLTGKYTQQSQFPQDDVRQDWNLRTGLQADQLRQLEQVREILTSDGRTLVQGALAWIWARNNNTIPIPGFKTLKQVEENAAALQFGPLNQHQVSEIEHLLQRSQDPQ</sequence>
<reference evidence="3" key="1">
    <citation type="submission" date="2020-10" db="EMBL/GenBank/DDBJ databases">
        <title>Taxonomic study of unclassified bacteria belonging to the class Ktedonobacteria.</title>
        <authorList>
            <person name="Yabe S."/>
            <person name="Wang C.M."/>
            <person name="Zheng Y."/>
            <person name="Sakai Y."/>
            <person name="Cavaletti L."/>
            <person name="Monciardini P."/>
            <person name="Donadio S."/>
        </authorList>
    </citation>
    <scope>NUCLEOTIDE SEQUENCE</scope>
    <source>
        <strain evidence="3">SOSP1-1</strain>
    </source>
</reference>
<dbReference type="EMBL" id="BNJF01000001">
    <property type="protein sequence ID" value="GHO41939.1"/>
    <property type="molecule type" value="Genomic_DNA"/>
</dbReference>
<comment type="caution">
    <text evidence="3">The sequence shown here is derived from an EMBL/GenBank/DDBJ whole genome shotgun (WGS) entry which is preliminary data.</text>
</comment>